<evidence type="ECO:0000256" key="1">
    <source>
        <dbReference type="SAM" id="Phobius"/>
    </source>
</evidence>
<protein>
    <submittedName>
        <fullName evidence="2">Na+/H+ antiporter</fullName>
    </submittedName>
</protein>
<accession>F3FN60</accession>
<evidence type="ECO:0000313" key="3">
    <source>
        <dbReference type="Proteomes" id="UP000004471"/>
    </source>
</evidence>
<name>F3FN60_PSESX</name>
<organism evidence="2 3">
    <name type="scientific">Pseudomonas syringae pv. japonica str. M301072</name>
    <dbReference type="NCBI Taxonomy" id="629262"/>
    <lineage>
        <taxon>Bacteria</taxon>
        <taxon>Pseudomonadati</taxon>
        <taxon>Pseudomonadota</taxon>
        <taxon>Gammaproteobacteria</taxon>
        <taxon>Pseudomonadales</taxon>
        <taxon>Pseudomonadaceae</taxon>
        <taxon>Pseudomonas</taxon>
        <taxon>Pseudomonas syringae</taxon>
    </lineage>
</organism>
<dbReference type="HOGENOM" id="CLU_3390954_0_0_6"/>
<gene>
    <name evidence="2" type="ORF">PSYJA_22798</name>
</gene>
<proteinExistence type="predicted"/>
<dbReference type="EMBL" id="AEAH01001024">
    <property type="protein sequence ID" value="EGH31646.1"/>
    <property type="molecule type" value="Genomic_DNA"/>
</dbReference>
<evidence type="ECO:0000313" key="2">
    <source>
        <dbReference type="EMBL" id="EGH31646.1"/>
    </source>
</evidence>
<comment type="caution">
    <text evidence="2">The sequence shown here is derived from an EMBL/GenBank/DDBJ whole genome shotgun (WGS) entry which is preliminary data.</text>
</comment>
<reference evidence="2 3" key="1">
    <citation type="journal article" date="2011" name="PLoS Pathog.">
        <title>Dynamic evolution of pathogenicity revealed by sequencing and comparative genomics of 19 Pseudomonas syringae isolates.</title>
        <authorList>
            <person name="Baltrus D.A."/>
            <person name="Nishimura M.T."/>
            <person name="Romanchuk A."/>
            <person name="Chang J.H."/>
            <person name="Mukhtar M.S."/>
            <person name="Cherkis K."/>
            <person name="Roach J."/>
            <person name="Grant S.R."/>
            <person name="Jones C.D."/>
            <person name="Dangl J.L."/>
        </authorList>
    </citation>
    <scope>NUCLEOTIDE SEQUENCE [LARGE SCALE GENOMIC DNA]</scope>
    <source>
        <strain evidence="3">M301072PT</strain>
    </source>
</reference>
<keyword evidence="1" id="KW-0812">Transmembrane</keyword>
<sequence length="32" mass="3569">MVSLTYMVVVFSILVQGMSIGTLVKRVIPCRK</sequence>
<keyword evidence="1" id="KW-0472">Membrane</keyword>
<feature type="transmembrane region" description="Helical" evidence="1">
    <location>
        <begin position="6"/>
        <end position="24"/>
    </location>
</feature>
<dbReference type="Proteomes" id="UP000004471">
    <property type="component" value="Unassembled WGS sequence"/>
</dbReference>
<keyword evidence="1" id="KW-1133">Transmembrane helix</keyword>
<dbReference type="AlphaFoldDB" id="F3FN60"/>